<organism evidence="1 2">
    <name type="scientific">Mycobacterium seoulense</name>
    <dbReference type="NCBI Taxonomy" id="386911"/>
    <lineage>
        <taxon>Bacteria</taxon>
        <taxon>Bacillati</taxon>
        <taxon>Actinomycetota</taxon>
        <taxon>Actinomycetes</taxon>
        <taxon>Mycobacteriales</taxon>
        <taxon>Mycobacteriaceae</taxon>
        <taxon>Mycobacterium</taxon>
    </lineage>
</organism>
<dbReference type="EMBL" id="AP022582">
    <property type="protein sequence ID" value="BBY01804.1"/>
    <property type="molecule type" value="Genomic_DNA"/>
</dbReference>
<evidence type="ECO:0000313" key="1">
    <source>
        <dbReference type="EMBL" id="BBY01804.1"/>
    </source>
</evidence>
<dbReference type="KEGG" id="mseo:MSEO_23030"/>
<dbReference type="Proteomes" id="UP000466632">
    <property type="component" value="Chromosome"/>
</dbReference>
<proteinExistence type="predicted"/>
<dbReference type="AlphaFoldDB" id="A0A7I7NZY1"/>
<gene>
    <name evidence="1" type="ORF">MSEO_23030</name>
</gene>
<evidence type="ECO:0000313" key="2">
    <source>
        <dbReference type="Proteomes" id="UP000466632"/>
    </source>
</evidence>
<sequence>MMTSNDWQPVVRVGEPKFVAGLGNRIKVEVKTRGWLSRDWRGYFGSQVSQQRLDARYSSYPCWDEVQRIEGTCALDEAERYIEMLDAAIHYANTRVRHDALPATVLQETQRDQRACAVRRRQAALDQLAKKLARPEFGCEQNPGDRDVTHGDAVALEFDRSAR</sequence>
<keyword evidence="2" id="KW-1185">Reference proteome</keyword>
<protein>
    <submittedName>
        <fullName evidence="1">Uncharacterized protein</fullName>
    </submittedName>
</protein>
<accession>A0A7I7NZY1</accession>
<reference evidence="1 2" key="1">
    <citation type="journal article" date="2019" name="Emerg. Microbes Infect.">
        <title>Comprehensive subspecies identification of 175 nontuberculous mycobacteria species based on 7547 genomic profiles.</title>
        <authorList>
            <person name="Matsumoto Y."/>
            <person name="Kinjo T."/>
            <person name="Motooka D."/>
            <person name="Nabeya D."/>
            <person name="Jung N."/>
            <person name="Uechi K."/>
            <person name="Horii T."/>
            <person name="Iida T."/>
            <person name="Fujita J."/>
            <person name="Nakamura S."/>
        </authorList>
    </citation>
    <scope>NUCLEOTIDE SEQUENCE [LARGE SCALE GENOMIC DNA]</scope>
    <source>
        <strain evidence="1 2">JCM 16018</strain>
    </source>
</reference>
<name>A0A7I7NZY1_9MYCO</name>